<evidence type="ECO:0000313" key="2">
    <source>
        <dbReference type="Proteomes" id="UP000018747"/>
    </source>
</evidence>
<keyword evidence="2" id="KW-1185">Reference proteome</keyword>
<gene>
    <name evidence="1" type="ORF">LEP1GSC062_3802</name>
</gene>
<sequence>MNEERKKIVQTWSEHLDPIRFERREYGIRKWLEENDAGNFYSQVNELLDSLNKNEILNEFITGIKTGLEFCIEYEKIQALDYSWYYGGDPRRRSLCLLR</sequence>
<proteinExistence type="predicted"/>
<dbReference type="Proteomes" id="UP000018747">
    <property type="component" value="Unassembled WGS sequence"/>
</dbReference>
<protein>
    <submittedName>
        <fullName evidence="1">Uncharacterized protein</fullName>
    </submittedName>
</protein>
<comment type="caution">
    <text evidence="1">The sequence shown here is derived from an EMBL/GenBank/DDBJ whole genome shotgun (WGS) entry which is preliminary data.</text>
</comment>
<evidence type="ECO:0000313" key="1">
    <source>
        <dbReference type="EMBL" id="EQA63696.1"/>
    </source>
</evidence>
<dbReference type="AlphaFoldDB" id="V6I1J4"/>
<dbReference type="EMBL" id="AHMT02000016">
    <property type="protein sequence ID" value="EQA63696.1"/>
    <property type="molecule type" value="Genomic_DNA"/>
</dbReference>
<name>V6I1J4_9LEPT</name>
<accession>V6I1J4</accession>
<organism evidence="1 2">
    <name type="scientific">Leptospira alexanderi serovar Manhao 3 str. L 60</name>
    <dbReference type="NCBI Taxonomy" id="1049759"/>
    <lineage>
        <taxon>Bacteria</taxon>
        <taxon>Pseudomonadati</taxon>
        <taxon>Spirochaetota</taxon>
        <taxon>Spirochaetia</taxon>
        <taxon>Leptospirales</taxon>
        <taxon>Leptospiraceae</taxon>
        <taxon>Leptospira</taxon>
    </lineage>
</organism>
<reference evidence="1" key="1">
    <citation type="submission" date="2013-05" db="EMBL/GenBank/DDBJ databases">
        <authorList>
            <person name="Harkins D.M."/>
            <person name="Durkin A.S."/>
            <person name="Brinkac L.M."/>
            <person name="Haft D.H."/>
            <person name="Selengut J.D."/>
            <person name="Sanka R."/>
            <person name="DePew J."/>
            <person name="Purushe J."/>
            <person name="Hartskeerl R.A."/>
            <person name="Ahmed A."/>
            <person name="van der Linden H."/>
            <person name="Goris M.G.A."/>
            <person name="Vinetz J.M."/>
            <person name="Sutton G.G."/>
            <person name="Nierman W.C."/>
            <person name="Fouts D.E."/>
        </authorList>
    </citation>
    <scope>NUCLEOTIDE SEQUENCE [LARGE SCALE GENOMIC DNA]</scope>
    <source>
        <strain evidence="1">L 60</strain>
    </source>
</reference>